<accession>B2J526</accession>
<dbReference type="eggNOG" id="COG0028">
    <property type="taxonomic scope" value="Bacteria"/>
</dbReference>
<dbReference type="GO" id="GO:0003984">
    <property type="term" value="F:acetolactate synthase activity"/>
    <property type="evidence" value="ECO:0007669"/>
    <property type="project" value="UniProtKB-EC"/>
</dbReference>
<dbReference type="Proteomes" id="UP000001191">
    <property type="component" value="Chromosome"/>
</dbReference>
<keyword evidence="8" id="KW-1185">Reference proteome</keyword>
<dbReference type="EMBL" id="CP001037">
    <property type="protein sequence ID" value="ACC80686.1"/>
    <property type="molecule type" value="Genomic_DNA"/>
</dbReference>
<evidence type="ECO:0000259" key="5">
    <source>
        <dbReference type="Pfam" id="PF02775"/>
    </source>
</evidence>
<dbReference type="InterPro" id="IPR012000">
    <property type="entry name" value="Thiamin_PyroP_enz_cen_dom"/>
</dbReference>
<keyword evidence="7" id="KW-0808">Transferase</keyword>
<dbReference type="AlphaFoldDB" id="B2J526"/>
<dbReference type="InterPro" id="IPR011766">
    <property type="entry name" value="TPP_enzyme_TPP-bd"/>
</dbReference>
<dbReference type="Gene3D" id="3.40.50.1220">
    <property type="entry name" value="TPP-binding domain"/>
    <property type="match status" value="1"/>
</dbReference>
<proteinExistence type="inferred from homology"/>
<dbReference type="InterPro" id="IPR029061">
    <property type="entry name" value="THDP-binding"/>
</dbReference>
<dbReference type="GO" id="GO:0000287">
    <property type="term" value="F:magnesium ion binding"/>
    <property type="evidence" value="ECO:0007669"/>
    <property type="project" value="InterPro"/>
</dbReference>
<feature type="domain" description="Thiamine pyrophosphate enzyme central" evidence="4">
    <location>
        <begin position="241"/>
        <end position="364"/>
    </location>
</feature>
<evidence type="ECO:0000256" key="1">
    <source>
        <dbReference type="ARBA" id="ARBA00007812"/>
    </source>
</evidence>
<keyword evidence="2 3" id="KW-0786">Thiamine pyrophosphate</keyword>
<dbReference type="GO" id="GO:0050660">
    <property type="term" value="F:flavin adenine dinucleotide binding"/>
    <property type="evidence" value="ECO:0007669"/>
    <property type="project" value="TreeGrafter"/>
</dbReference>
<reference evidence="8" key="1">
    <citation type="submission" date="2008-04" db="EMBL/GenBank/DDBJ databases">
        <title>Complete sequence of chromosome of Nostoc punctiforme ATCC 29133.</title>
        <authorList>
            <consortium name="US DOE Joint Genome Institute"/>
            <person name="Copeland A."/>
            <person name="Lucas S."/>
            <person name="Lapidus A."/>
            <person name="Glavina del Rio T."/>
            <person name="Dalin E."/>
            <person name="Tice H."/>
            <person name="Pitluck S."/>
            <person name="Chain P."/>
            <person name="Malfatti S."/>
            <person name="Shin M."/>
            <person name="Vergez L."/>
            <person name="Schmutz J."/>
            <person name="Larimer F."/>
            <person name="Land M."/>
            <person name="Hauser L."/>
            <person name="Kyrpides N."/>
            <person name="Kim E."/>
            <person name="Meeks J.C."/>
            <person name="Elhai J."/>
            <person name="Campbell E.L."/>
            <person name="Thiel T."/>
            <person name="Longmire J."/>
            <person name="Potts M."/>
            <person name="Atlas R."/>
        </authorList>
    </citation>
    <scope>NUCLEOTIDE SEQUENCE [LARGE SCALE GENOMIC DNA]</scope>
    <source>
        <strain evidence="8">ATCC 29133 / PCC 73102</strain>
    </source>
</reference>
<evidence type="ECO:0000256" key="3">
    <source>
        <dbReference type="RuleBase" id="RU362132"/>
    </source>
</evidence>
<dbReference type="GO" id="GO:0009099">
    <property type="term" value="P:L-valine biosynthetic process"/>
    <property type="evidence" value="ECO:0007669"/>
    <property type="project" value="TreeGrafter"/>
</dbReference>
<comment type="similarity">
    <text evidence="1 3">Belongs to the TPP enzyme family.</text>
</comment>
<dbReference type="OrthoDB" id="9785953at2"/>
<dbReference type="HOGENOM" id="CLU_013748_3_1_3"/>
<dbReference type="CDD" id="cd00568">
    <property type="entry name" value="TPP_enzymes"/>
    <property type="match status" value="1"/>
</dbReference>
<evidence type="ECO:0000313" key="8">
    <source>
        <dbReference type="Proteomes" id="UP000001191"/>
    </source>
</evidence>
<dbReference type="RefSeq" id="WP_012408691.1">
    <property type="nucleotide sequence ID" value="NC_010628.1"/>
</dbReference>
<organism evidence="7 8">
    <name type="scientific">Nostoc punctiforme (strain ATCC 29133 / PCC 73102)</name>
    <dbReference type="NCBI Taxonomy" id="63737"/>
    <lineage>
        <taxon>Bacteria</taxon>
        <taxon>Bacillati</taxon>
        <taxon>Cyanobacteriota</taxon>
        <taxon>Cyanophyceae</taxon>
        <taxon>Nostocales</taxon>
        <taxon>Nostocaceae</taxon>
        <taxon>Nostoc</taxon>
    </lineage>
</organism>
<dbReference type="SUPFAM" id="SSF52518">
    <property type="entry name" value="Thiamin diphosphate-binding fold (THDP-binding)"/>
    <property type="match status" value="2"/>
</dbReference>
<evidence type="ECO:0000259" key="4">
    <source>
        <dbReference type="Pfam" id="PF00205"/>
    </source>
</evidence>
<gene>
    <name evidence="7" type="ordered locus">Npun_R2066</name>
</gene>
<dbReference type="Gene3D" id="3.40.50.970">
    <property type="match status" value="2"/>
</dbReference>
<name>B2J526_NOSP7</name>
<dbReference type="GO" id="GO:0009097">
    <property type="term" value="P:isoleucine biosynthetic process"/>
    <property type="evidence" value="ECO:0007669"/>
    <property type="project" value="TreeGrafter"/>
</dbReference>
<dbReference type="Pfam" id="PF00205">
    <property type="entry name" value="TPP_enzyme_M"/>
    <property type="match status" value="1"/>
</dbReference>
<dbReference type="PhylomeDB" id="B2J526"/>
<dbReference type="PANTHER" id="PTHR18968:SF13">
    <property type="entry name" value="ACETOLACTATE SYNTHASE CATALYTIC SUBUNIT, MITOCHONDRIAL"/>
    <property type="match status" value="1"/>
</dbReference>
<dbReference type="NCBIfam" id="NF035927">
    <property type="entry name" value="TPP_ScyA_rel"/>
    <property type="match status" value="1"/>
</dbReference>
<feature type="domain" description="Thiamine pyrophosphate enzyme N-terminal TPP-binding" evidence="6">
    <location>
        <begin position="36"/>
        <end position="150"/>
    </location>
</feature>
<dbReference type="InterPro" id="IPR029035">
    <property type="entry name" value="DHS-like_NAD/FAD-binding_dom"/>
</dbReference>
<evidence type="ECO:0000256" key="2">
    <source>
        <dbReference type="ARBA" id="ARBA00023052"/>
    </source>
</evidence>
<sequence>MNVETITKTLNSLDQLQRNTAIQSDLFSIEQTSDLTVAAALVKTLENLGVRYAFGLFGGGITPFIASLEQSSIEVLQFRHEAGAAFAAIESYFASGHPVVVFSTTGPGITNALTGLFAARWEGAKVIFVSPCTSATQRGRWAFQETSQYTMSNTGIFTSGTLFHYATTVECNSELSEIARRLALGVGKLGGFVAHISIPRTIQTSLLTTPLPHVNFSPTLVTAGEDTISKCLQLLCEAPFAIWVGFGAKDAALEIRQLAERTGAAVMSSARGKGIFPEDHPQFVGVTGFGGQNSVLKYMQEQRPLRVLVLGTKLGEFTSFWNPVMVPSRGFVHVDIDPEVPGAAYPYAETFSVQSDIGAFVRAILKYFPEISRSSSVLPLPRPEREVIKSHLEGLVRPEFLMDAIQRVIVENSDAIIMTEAGNSFAWGTNILRFAAPGRYRVSTGFGSMGHAGTGILGAALARNRKAVAILGDGAMLMNNEITTAVKHKIPAVWIVLNDARYNMCDQGMNMEGFHNVDAEIPSPDFVMIARGMGADGIRVSRECDLEAALEKALALTIPFVVDVIIDPTRPAPIGSRINSLIFHGK</sequence>
<dbReference type="Pfam" id="PF02776">
    <property type="entry name" value="TPP_enzyme_N"/>
    <property type="match status" value="1"/>
</dbReference>
<protein>
    <submittedName>
        <fullName evidence="7">Thiamine pyrophosphate enzyme domain protein TPP-binding</fullName>
        <ecNumber evidence="7">2.2.1.6</ecNumber>
    </submittedName>
</protein>
<dbReference type="GO" id="GO:0030976">
    <property type="term" value="F:thiamine pyrophosphate binding"/>
    <property type="evidence" value="ECO:0007669"/>
    <property type="project" value="InterPro"/>
</dbReference>
<feature type="domain" description="Thiamine pyrophosphate enzyme TPP-binding" evidence="5">
    <location>
        <begin position="421"/>
        <end position="564"/>
    </location>
</feature>
<dbReference type="PANTHER" id="PTHR18968">
    <property type="entry name" value="THIAMINE PYROPHOSPHATE ENZYMES"/>
    <property type="match status" value="1"/>
</dbReference>
<dbReference type="CDD" id="cd07035">
    <property type="entry name" value="TPP_PYR_POX_like"/>
    <property type="match status" value="1"/>
</dbReference>
<dbReference type="EC" id="2.2.1.6" evidence="7"/>
<dbReference type="Pfam" id="PF02775">
    <property type="entry name" value="TPP_enzyme_C"/>
    <property type="match status" value="1"/>
</dbReference>
<dbReference type="InterPro" id="IPR045229">
    <property type="entry name" value="TPP_enz"/>
</dbReference>
<dbReference type="KEGG" id="npu:Npun_R2066"/>
<dbReference type="InterPro" id="IPR012001">
    <property type="entry name" value="Thiamin_PyroP_enz_TPP-bd_dom"/>
</dbReference>
<evidence type="ECO:0000259" key="6">
    <source>
        <dbReference type="Pfam" id="PF02776"/>
    </source>
</evidence>
<reference evidence="7 8" key="2">
    <citation type="journal article" date="2013" name="Plant Physiol.">
        <title>A Nostoc punctiforme Sugar Transporter Necessary to Establish a Cyanobacterium-Plant Symbiosis.</title>
        <authorList>
            <person name="Ekman M."/>
            <person name="Picossi S."/>
            <person name="Campbell E.L."/>
            <person name="Meeks J.C."/>
            <person name="Flores E."/>
        </authorList>
    </citation>
    <scope>NUCLEOTIDE SEQUENCE [LARGE SCALE GENOMIC DNA]</scope>
    <source>
        <strain evidence="8">ATCC 29133 / PCC 73102</strain>
    </source>
</reference>
<dbReference type="EnsemblBacteria" id="ACC80686">
    <property type="protein sequence ID" value="ACC80686"/>
    <property type="gene ID" value="Npun_R2066"/>
</dbReference>
<dbReference type="SUPFAM" id="SSF52467">
    <property type="entry name" value="DHS-like NAD/FAD-binding domain"/>
    <property type="match status" value="1"/>
</dbReference>
<evidence type="ECO:0000313" key="7">
    <source>
        <dbReference type="EMBL" id="ACC80686.1"/>
    </source>
</evidence>
<dbReference type="STRING" id="63737.Npun_R2066"/>
<dbReference type="GO" id="GO:0005948">
    <property type="term" value="C:acetolactate synthase complex"/>
    <property type="evidence" value="ECO:0007669"/>
    <property type="project" value="TreeGrafter"/>
</dbReference>